<protein>
    <submittedName>
        <fullName evidence="1">Uncharacterized protein</fullName>
    </submittedName>
</protein>
<keyword evidence="2" id="KW-1185">Reference proteome</keyword>
<gene>
    <name evidence="1" type="ORF">SNAT2548_LOCUS17244</name>
</gene>
<dbReference type="EMBL" id="CAJNDS010002104">
    <property type="protein sequence ID" value="CAE7329429.1"/>
    <property type="molecule type" value="Genomic_DNA"/>
</dbReference>
<dbReference type="AlphaFoldDB" id="A0A812PC51"/>
<sequence>MPSLLRRLDLQALPEVVAVLEHASLFEATANLLEVEEVVTTAYKWLRAVPPSTYTGPHMDRAYVGEGRRLTAWIPLGPVRCGQEELGSLCWIPGSHRNPAVIERFKDYRRVGSDGERSTTDGWTFLDLSKLWGLAKDNAAIQSSSSTTGPTSQTPHQAIFGMDLLHTTLPNGTRSFRISCDTRWQPLEDPPPEGVVTGPWRCRPELSEARKTGGRTCMATTGTRREALGCLGLVASHGSSSESWAHCTQRI</sequence>
<evidence type="ECO:0000313" key="1">
    <source>
        <dbReference type="EMBL" id="CAE7329429.1"/>
    </source>
</evidence>
<accession>A0A812PC51</accession>
<reference evidence="1" key="1">
    <citation type="submission" date="2021-02" db="EMBL/GenBank/DDBJ databases">
        <authorList>
            <person name="Dougan E. K."/>
            <person name="Rhodes N."/>
            <person name="Thang M."/>
            <person name="Chan C."/>
        </authorList>
    </citation>
    <scope>NUCLEOTIDE SEQUENCE</scope>
</reference>
<proteinExistence type="predicted"/>
<name>A0A812PC51_9DINO</name>
<comment type="caution">
    <text evidence="1">The sequence shown here is derived from an EMBL/GenBank/DDBJ whole genome shotgun (WGS) entry which is preliminary data.</text>
</comment>
<dbReference type="SUPFAM" id="SSF51197">
    <property type="entry name" value="Clavaminate synthase-like"/>
    <property type="match status" value="1"/>
</dbReference>
<dbReference type="OrthoDB" id="417092at2759"/>
<evidence type="ECO:0000313" key="2">
    <source>
        <dbReference type="Proteomes" id="UP000604046"/>
    </source>
</evidence>
<dbReference type="Gene3D" id="2.60.120.620">
    <property type="entry name" value="q2cbj1_9rhob like domain"/>
    <property type="match status" value="1"/>
</dbReference>
<dbReference type="Proteomes" id="UP000604046">
    <property type="component" value="Unassembled WGS sequence"/>
</dbReference>
<organism evidence="1 2">
    <name type="scientific">Symbiodinium natans</name>
    <dbReference type="NCBI Taxonomy" id="878477"/>
    <lineage>
        <taxon>Eukaryota</taxon>
        <taxon>Sar</taxon>
        <taxon>Alveolata</taxon>
        <taxon>Dinophyceae</taxon>
        <taxon>Suessiales</taxon>
        <taxon>Symbiodiniaceae</taxon>
        <taxon>Symbiodinium</taxon>
    </lineage>
</organism>